<protein>
    <recommendedName>
        <fullName evidence="3">Reverse transcriptase domain-containing protein</fullName>
    </recommendedName>
</protein>
<keyword evidence="2" id="KW-1185">Reference proteome</keyword>
<dbReference type="EMBL" id="BMCS01000002">
    <property type="protein sequence ID" value="GGF35349.1"/>
    <property type="molecule type" value="Genomic_DNA"/>
</dbReference>
<dbReference type="Gene3D" id="3.60.110.10">
    <property type="entry name" value="Carbon-nitrogen hydrolase"/>
    <property type="match status" value="1"/>
</dbReference>
<reference evidence="2" key="1">
    <citation type="journal article" date="2019" name="Int. J. Syst. Evol. Microbiol.">
        <title>The Global Catalogue of Microorganisms (GCM) 10K type strain sequencing project: providing services to taxonomists for standard genome sequencing and annotation.</title>
        <authorList>
            <consortium name="The Broad Institute Genomics Platform"/>
            <consortium name="The Broad Institute Genome Sequencing Center for Infectious Disease"/>
            <person name="Wu L."/>
            <person name="Ma J."/>
        </authorList>
    </citation>
    <scope>NUCLEOTIDE SEQUENCE [LARGE SCALE GENOMIC DNA]</scope>
    <source>
        <strain evidence="2">CCM 7855</strain>
    </source>
</reference>
<dbReference type="SUPFAM" id="SSF56317">
    <property type="entry name" value="Carbon-nitrogen hydrolase"/>
    <property type="match status" value="1"/>
</dbReference>
<evidence type="ECO:0008006" key="3">
    <source>
        <dbReference type="Google" id="ProtNLM"/>
    </source>
</evidence>
<dbReference type="InterPro" id="IPR036526">
    <property type="entry name" value="C-N_Hydrolase_sf"/>
</dbReference>
<evidence type="ECO:0000313" key="2">
    <source>
        <dbReference type="Proteomes" id="UP000632454"/>
    </source>
</evidence>
<name>A0ABQ1V344_9NOCA</name>
<sequence>MAEQNNLSLADLVLAYRKSKIDMYYSTNIRRQDIALYEMQIEANLTNLMSHIVDSDVKWFSDVDFLGSYSVVPKSLCFSAPEHEFFYSSGPRSWQAIVSANSPKKPVADFRIMSKCSVDLHVLSTLWMERIGTKYDALLGRSAHGGRLRKRLREDQPDLRLGSFVPYAAGYREWRDSAMSVMQDAVDADQEIIVMTADAKGYYHNLDAGFMLDEKFEDEVGAVQLDTVDYQLHKLFIGALLAWSELVGQQLGVSRAGLPVGLPASAVVANMALLGLDNLARDHLKPMHYGRYIDDIVLIIQASPNIANPSNLRDWIVERSGSNIIVDTENGNSYLRFAPTYLDASKVIFSNTKNRSFHLEGQSAQHLISTIKKTITDRNSEWRSLPEMAPDLKSIGADIASVTATDGNEASTIGDVSGVTAKRAEFAIRLRNFETYARDLNPNEWAEQRGAFFSTVALHIISLPNTFDFFQYVPRLIKLAADCGDISALQLIVESVCESIDRVAQDCEITISGLLESSDQAIAQTSEIKKGFRLASLSGDWFRQFVKDFNENLAAGYDGPIQDEVLQRFQAHMRRNTCALEERVDVFSNEDLLFWHSQFYLRDLAHVPYRYSVLPTEIQPHSRPAAGEVSSKGFIVTLPLYEKHRLGSNLLFANLGGDTIARVSPDLFKTCIIPSRAIGFIFPTRPVNLLETCLIFSQSSESVVGIPSQQAVSKVLASMRGNANHPGFPSIIKQNSGEVTISIPRSGLEKHVKVSVAMVMTTFQDFIRAAHEKPNVSYARYNELTAAMNEAMTPEKRGDYLVMGELSFPSRWFLSFAARLKTVGVDLIAGVEYQTYCKNIKRNQVWAALSVGRTGPHQQQIVYRQDKQTPAMFEERVLREQVGARLEPQFAWTSPPVISHGRFSFAILICSELTNISHRASLRGRVDAVLVPEWNQDLHTFDALVESAANDIHAYVVQVNNLMYGDSRIRVPRKKPYERDVVRLRGGLHNYVVTGQLDQLALRDHQSRHRYQDGDFKPVPDGFVIHESRRFLFGED</sequence>
<accession>A0ABQ1V344</accession>
<evidence type="ECO:0000313" key="1">
    <source>
        <dbReference type="EMBL" id="GGF35349.1"/>
    </source>
</evidence>
<dbReference type="Proteomes" id="UP000632454">
    <property type="component" value="Unassembled WGS sequence"/>
</dbReference>
<organism evidence="1 2">
    <name type="scientific">Williamsia phyllosphaerae</name>
    <dbReference type="NCBI Taxonomy" id="885042"/>
    <lineage>
        <taxon>Bacteria</taxon>
        <taxon>Bacillati</taxon>
        <taxon>Actinomycetota</taxon>
        <taxon>Actinomycetes</taxon>
        <taxon>Mycobacteriales</taxon>
        <taxon>Nocardiaceae</taxon>
        <taxon>Williamsia</taxon>
    </lineage>
</organism>
<comment type="caution">
    <text evidence="1">The sequence shown here is derived from an EMBL/GenBank/DDBJ whole genome shotgun (WGS) entry which is preliminary data.</text>
</comment>
<dbReference type="RefSeq" id="WP_188491095.1">
    <property type="nucleotide sequence ID" value="NZ_BMCS01000002.1"/>
</dbReference>
<gene>
    <name evidence="1" type="ORF">GCM10007298_33960</name>
</gene>
<proteinExistence type="predicted"/>